<protein>
    <submittedName>
        <fullName evidence="1">Uncharacterized protein</fullName>
    </submittedName>
</protein>
<dbReference type="EMBL" id="LR796782">
    <property type="protein sequence ID" value="CAB4166620.1"/>
    <property type="molecule type" value="Genomic_DNA"/>
</dbReference>
<gene>
    <name evidence="1" type="ORF">UFOVP837_36</name>
</gene>
<evidence type="ECO:0000313" key="1">
    <source>
        <dbReference type="EMBL" id="CAB4166620.1"/>
    </source>
</evidence>
<organism evidence="1">
    <name type="scientific">uncultured Caudovirales phage</name>
    <dbReference type="NCBI Taxonomy" id="2100421"/>
    <lineage>
        <taxon>Viruses</taxon>
        <taxon>Duplodnaviria</taxon>
        <taxon>Heunggongvirae</taxon>
        <taxon>Uroviricota</taxon>
        <taxon>Caudoviricetes</taxon>
        <taxon>Peduoviridae</taxon>
        <taxon>Maltschvirus</taxon>
        <taxon>Maltschvirus maltsch</taxon>
    </lineage>
</organism>
<sequence length="119" mass="12332">MAAPNIVNVATITGKTVGLALTTSSSDVVTNSAASGKVFKINAIYVSNVDGTNNADATVAFYNADNTTSYELAHTVTVPADATLDILSKPIYLEEGDKITGLASANSDLEIIVSYEEIS</sequence>
<name>A0A6J5P3X9_9CAUD</name>
<proteinExistence type="predicted"/>
<reference evidence="1" key="1">
    <citation type="submission" date="2020-04" db="EMBL/GenBank/DDBJ databases">
        <authorList>
            <person name="Chiriac C."/>
            <person name="Salcher M."/>
            <person name="Ghai R."/>
            <person name="Kavagutti S V."/>
        </authorList>
    </citation>
    <scope>NUCLEOTIDE SEQUENCE</scope>
</reference>
<accession>A0A6J5P3X9</accession>